<evidence type="ECO:0000256" key="1">
    <source>
        <dbReference type="ARBA" id="ARBA00022448"/>
    </source>
</evidence>
<dbReference type="SMART" id="SM00809">
    <property type="entry name" value="Alpha_adaptinC2"/>
    <property type="match status" value="1"/>
</dbReference>
<name>A0A6N2KSN6_SALVM</name>
<dbReference type="FunFam" id="2.60.40.1150:FF:000002">
    <property type="entry name" value="Beta-adaptin-like protein C"/>
    <property type="match status" value="1"/>
</dbReference>
<evidence type="ECO:0000256" key="2">
    <source>
        <dbReference type="ARBA" id="ARBA00022927"/>
    </source>
</evidence>
<evidence type="ECO:0000259" key="3">
    <source>
        <dbReference type="SMART" id="SM00809"/>
    </source>
</evidence>
<organism evidence="4">
    <name type="scientific">Salix viminalis</name>
    <name type="common">Common osier</name>
    <name type="synonym">Basket willow</name>
    <dbReference type="NCBI Taxonomy" id="40686"/>
    <lineage>
        <taxon>Eukaryota</taxon>
        <taxon>Viridiplantae</taxon>
        <taxon>Streptophyta</taxon>
        <taxon>Embryophyta</taxon>
        <taxon>Tracheophyta</taxon>
        <taxon>Spermatophyta</taxon>
        <taxon>Magnoliopsida</taxon>
        <taxon>eudicotyledons</taxon>
        <taxon>Gunneridae</taxon>
        <taxon>Pentapetalae</taxon>
        <taxon>rosids</taxon>
        <taxon>fabids</taxon>
        <taxon>Malpighiales</taxon>
        <taxon>Salicaceae</taxon>
        <taxon>Saliceae</taxon>
        <taxon>Salix</taxon>
    </lineage>
</organism>
<keyword evidence="1" id="KW-0813">Transport</keyword>
<keyword evidence="2" id="KW-0653">Protein transport</keyword>
<sequence length="157" mass="16862">MGDLLGISNNSIVPVDQPSTPPGPPLPVLLPASTGQGLQISAQLKGQDGQIFYSLLFENNSQIPLDGFMIQFNKNSLGLAAAGPLQVPQLQPGTSVAILLPMVLFQNMSAGPPTSLLQVAVKNNQQPVWYFNDKISLHVFFTEDGRMERGSFLEVTS</sequence>
<feature type="domain" description="Clathrin adaptor alpha/beta/gamma-adaptin appendage Ig-like subdomain" evidence="3">
    <location>
        <begin position="22"/>
        <end position="132"/>
    </location>
</feature>
<dbReference type="Pfam" id="PF02883">
    <property type="entry name" value="Alpha_adaptinC2"/>
    <property type="match status" value="1"/>
</dbReference>
<dbReference type="SUPFAM" id="SSF49348">
    <property type="entry name" value="Clathrin adaptor appendage domain"/>
    <property type="match status" value="1"/>
</dbReference>
<reference evidence="4" key="1">
    <citation type="submission" date="2019-03" db="EMBL/GenBank/DDBJ databases">
        <authorList>
            <person name="Mank J."/>
            <person name="Almeida P."/>
        </authorList>
    </citation>
    <scope>NUCLEOTIDE SEQUENCE</scope>
    <source>
        <strain evidence="4">78183</strain>
    </source>
</reference>
<dbReference type="GO" id="GO:0016192">
    <property type="term" value="P:vesicle-mediated transport"/>
    <property type="evidence" value="ECO:0007669"/>
    <property type="project" value="InterPro"/>
</dbReference>
<dbReference type="AlphaFoldDB" id="A0A6N2KSN6"/>
<dbReference type="EMBL" id="CAADRP010000668">
    <property type="protein sequence ID" value="VFU30740.1"/>
    <property type="molecule type" value="Genomic_DNA"/>
</dbReference>
<evidence type="ECO:0000313" key="4">
    <source>
        <dbReference type="EMBL" id="VFU30740.1"/>
    </source>
</evidence>
<dbReference type="InterPro" id="IPR008152">
    <property type="entry name" value="Clathrin_a/b/g-adaptin_app_Ig"/>
</dbReference>
<gene>
    <name evidence="4" type="ORF">SVIM_LOCUS123196</name>
</gene>
<proteinExistence type="predicted"/>
<protein>
    <recommendedName>
        <fullName evidence="3">Clathrin adaptor alpha/beta/gamma-adaptin appendage Ig-like subdomain domain-containing protein</fullName>
    </recommendedName>
</protein>
<dbReference type="Gene3D" id="2.60.40.1150">
    <property type="match status" value="1"/>
</dbReference>
<dbReference type="InterPro" id="IPR013037">
    <property type="entry name" value="Clathrin_b-adaptin_app_Ig-like"/>
</dbReference>
<dbReference type="GO" id="GO:0006886">
    <property type="term" value="P:intracellular protein transport"/>
    <property type="evidence" value="ECO:0007669"/>
    <property type="project" value="InterPro"/>
</dbReference>
<dbReference type="InterPro" id="IPR013041">
    <property type="entry name" value="Clathrin_app_Ig-like_sf"/>
</dbReference>
<accession>A0A6N2KSN6</accession>